<reference evidence="3 4" key="1">
    <citation type="submission" date="2023-05" db="EMBL/GenBank/DDBJ databases">
        <title>B98-5 Cell Line De Novo Hybrid Assembly: An Optical Mapping Approach.</title>
        <authorList>
            <person name="Kananen K."/>
            <person name="Auerbach J.A."/>
            <person name="Kautto E."/>
            <person name="Blachly J.S."/>
        </authorList>
    </citation>
    <scope>NUCLEOTIDE SEQUENCE [LARGE SCALE GENOMIC DNA]</scope>
    <source>
        <strain evidence="3">B95-8</strain>
        <tissue evidence="3">Cell line</tissue>
    </source>
</reference>
<dbReference type="Gene3D" id="1.10.8.60">
    <property type="match status" value="2"/>
</dbReference>
<sequence>MVKPLFCSDIIDPAILRPGRLDKTLFVGLPPPADRLAILKTITKKSWIDLEPHWAECMTCMEEQDPHAASLCPVCLCQPAALSKELLALQFHILILPHPPEVMTERELAPKSKLSFERHYTTTVFSYLFAGADLSALVREASVCALRQEMARQKSGNEKGELKISHKHFEEAFKKVRSSISKKDQVMYERLQESLTQ</sequence>
<evidence type="ECO:0000256" key="1">
    <source>
        <dbReference type="ARBA" id="ARBA00022741"/>
    </source>
</evidence>
<dbReference type="PANTHER" id="PTHR23077:SF171">
    <property type="entry name" value="NUCLEAR VALOSIN-CONTAINING PROTEIN-LIKE"/>
    <property type="match status" value="1"/>
</dbReference>
<dbReference type="InterPro" id="IPR050168">
    <property type="entry name" value="AAA_ATPase_domain"/>
</dbReference>
<comment type="caution">
    <text evidence="3">The sequence shown here is derived from an EMBL/GenBank/DDBJ whole genome shotgun (WGS) entry which is preliminary data.</text>
</comment>
<dbReference type="EMBL" id="JASSZA010000020">
    <property type="protein sequence ID" value="KAK2086578.1"/>
    <property type="molecule type" value="Genomic_DNA"/>
</dbReference>
<evidence type="ECO:0000256" key="2">
    <source>
        <dbReference type="ARBA" id="ARBA00022840"/>
    </source>
</evidence>
<dbReference type="PANTHER" id="PTHR23077">
    <property type="entry name" value="AAA-FAMILY ATPASE"/>
    <property type="match status" value="1"/>
</dbReference>
<dbReference type="SUPFAM" id="SSF52540">
    <property type="entry name" value="P-loop containing nucleoside triphosphate hydrolases"/>
    <property type="match status" value="1"/>
</dbReference>
<keyword evidence="4" id="KW-1185">Reference proteome</keyword>
<proteinExistence type="predicted"/>
<keyword evidence="2" id="KW-0067">ATP-binding</keyword>
<gene>
    <name evidence="3" type="ORF">P7K49_036003</name>
</gene>
<protein>
    <submittedName>
        <fullName evidence="3">Uncharacterized protein</fullName>
    </submittedName>
</protein>
<evidence type="ECO:0000313" key="4">
    <source>
        <dbReference type="Proteomes" id="UP001266305"/>
    </source>
</evidence>
<dbReference type="Gene3D" id="3.40.50.300">
    <property type="entry name" value="P-loop containing nucleotide triphosphate hydrolases"/>
    <property type="match status" value="1"/>
</dbReference>
<keyword evidence="1" id="KW-0547">Nucleotide-binding</keyword>
<evidence type="ECO:0000313" key="3">
    <source>
        <dbReference type="EMBL" id="KAK2086578.1"/>
    </source>
</evidence>
<accession>A0ABQ9TP73</accession>
<dbReference type="Proteomes" id="UP001266305">
    <property type="component" value="Unassembled WGS sequence"/>
</dbReference>
<name>A0ABQ9TP73_SAGOE</name>
<dbReference type="InterPro" id="IPR027417">
    <property type="entry name" value="P-loop_NTPase"/>
</dbReference>
<organism evidence="3 4">
    <name type="scientific">Saguinus oedipus</name>
    <name type="common">Cotton-top tamarin</name>
    <name type="synonym">Oedipomidas oedipus</name>
    <dbReference type="NCBI Taxonomy" id="9490"/>
    <lineage>
        <taxon>Eukaryota</taxon>
        <taxon>Metazoa</taxon>
        <taxon>Chordata</taxon>
        <taxon>Craniata</taxon>
        <taxon>Vertebrata</taxon>
        <taxon>Euteleostomi</taxon>
        <taxon>Mammalia</taxon>
        <taxon>Eutheria</taxon>
        <taxon>Euarchontoglires</taxon>
        <taxon>Primates</taxon>
        <taxon>Haplorrhini</taxon>
        <taxon>Platyrrhini</taxon>
        <taxon>Cebidae</taxon>
        <taxon>Callitrichinae</taxon>
        <taxon>Saguinus</taxon>
    </lineage>
</organism>